<evidence type="ECO:0000256" key="1">
    <source>
        <dbReference type="ARBA" id="ARBA00004141"/>
    </source>
</evidence>
<evidence type="ECO:0000259" key="8">
    <source>
        <dbReference type="Pfam" id="PF25145"/>
    </source>
</evidence>
<dbReference type="InterPro" id="IPR056739">
    <property type="entry name" value="NfeD_membrane"/>
</dbReference>
<feature type="domain" description="NfeD-like C-terminal" evidence="6">
    <location>
        <begin position="388"/>
        <end position="439"/>
    </location>
</feature>
<evidence type="ECO:0000256" key="5">
    <source>
        <dbReference type="SAM" id="Phobius"/>
    </source>
</evidence>
<feature type="transmembrane region" description="Helical" evidence="5">
    <location>
        <begin position="300"/>
        <end position="317"/>
    </location>
</feature>
<reference evidence="9" key="1">
    <citation type="journal article" date="2005" name="Proc. Natl. Acad. Sci. U.S.A.">
        <title>The psychrophilic lifestyle as revealed by the genome sequence of Colwellia psychrerythraea 34H through genomic and proteomic analyses.</title>
        <authorList>
            <person name="Methe B.A."/>
            <person name="Nelson K.E."/>
            <person name="Deming J.W."/>
            <person name="Momen B."/>
            <person name="Melamud E."/>
            <person name="Zhang X."/>
            <person name="Moult J."/>
            <person name="Madupu R."/>
            <person name="Nelson W.C."/>
            <person name="Dodson R.J."/>
            <person name="Brinkac L.M."/>
            <person name="Daugherty S.C."/>
            <person name="Durkin A.S."/>
            <person name="DeBoy R.T."/>
            <person name="Kolonay J.F."/>
            <person name="Sullivan S.A."/>
            <person name="Zhou L."/>
            <person name="Davidsen T.M."/>
            <person name="Wu M."/>
            <person name="Huston A.L."/>
            <person name="Lewis M."/>
            <person name="Weaver B."/>
            <person name="Weidman J.F."/>
            <person name="Khouri H."/>
            <person name="Utterback T.R."/>
            <person name="Feldblyum T.V."/>
            <person name="Fraser C.M."/>
        </authorList>
    </citation>
    <scope>NUCLEOTIDE SEQUENCE [LARGE SCALE GENOMIC DNA]</scope>
    <source>
        <strain evidence="9">34H</strain>
    </source>
</reference>
<keyword evidence="4 5" id="KW-0472">Membrane</keyword>
<dbReference type="GO" id="GO:0016020">
    <property type="term" value="C:membrane"/>
    <property type="evidence" value="ECO:0007669"/>
    <property type="project" value="UniProtKB-SubCell"/>
</dbReference>
<dbReference type="RefSeq" id="WP_011043492.1">
    <property type="nucleotide sequence ID" value="NC_003910.7"/>
</dbReference>
<evidence type="ECO:0000313" key="9">
    <source>
        <dbReference type="EMBL" id="AAZ26215.1"/>
    </source>
</evidence>
<feature type="domain" description="NfeD1b N-terminal" evidence="8">
    <location>
        <begin position="34"/>
        <end position="211"/>
    </location>
</feature>
<dbReference type="HOGENOM" id="CLU_024619_1_0_6"/>
<comment type="subcellular location">
    <subcellularLocation>
        <location evidence="1">Membrane</location>
        <topology evidence="1">Multi-pass membrane protein</topology>
    </subcellularLocation>
</comment>
<dbReference type="AlphaFoldDB" id="Q480X1"/>
<organism evidence="9 10">
    <name type="scientific">Colwellia psychrerythraea (strain 34H / ATCC BAA-681)</name>
    <name type="common">Vibrio psychroerythus</name>
    <dbReference type="NCBI Taxonomy" id="167879"/>
    <lineage>
        <taxon>Bacteria</taxon>
        <taxon>Pseudomonadati</taxon>
        <taxon>Pseudomonadota</taxon>
        <taxon>Gammaproteobacteria</taxon>
        <taxon>Alteromonadales</taxon>
        <taxon>Colwelliaceae</taxon>
        <taxon>Colwellia</taxon>
    </lineage>
</organism>
<dbReference type="InterPro" id="IPR052165">
    <property type="entry name" value="Membrane_assoc_protease"/>
</dbReference>
<proteinExistence type="predicted"/>
<dbReference type="Proteomes" id="UP000000547">
    <property type="component" value="Chromosome"/>
</dbReference>
<feature type="transmembrane region" description="Helical" evidence="5">
    <location>
        <begin position="324"/>
        <end position="343"/>
    </location>
</feature>
<evidence type="ECO:0000256" key="4">
    <source>
        <dbReference type="ARBA" id="ARBA00023136"/>
    </source>
</evidence>
<dbReference type="SUPFAM" id="SSF141322">
    <property type="entry name" value="NfeD domain-like"/>
    <property type="match status" value="1"/>
</dbReference>
<dbReference type="Pfam" id="PF24961">
    <property type="entry name" value="NfeD_membrane"/>
    <property type="match status" value="1"/>
</dbReference>
<keyword evidence="3 5" id="KW-1133">Transmembrane helix</keyword>
<dbReference type="KEGG" id="cps:CPS_2684"/>
<dbReference type="EMBL" id="CP000083">
    <property type="protein sequence ID" value="AAZ26215.1"/>
    <property type="molecule type" value="Genomic_DNA"/>
</dbReference>
<dbReference type="PANTHER" id="PTHR33507:SF4">
    <property type="entry name" value="NODULATION COMPETITIVENESS PROTEIN NFED"/>
    <property type="match status" value="1"/>
</dbReference>
<sequence>MLKKILFLITFILLIQQYGNAQLSPPLNQSKWTVPVLSIDGAIGPAVSEYLVTEITKANNDSSIPLVIIKLDTPGGLSSSLREINQQILNSTIPIACLVYPQGARAASAGTYMLYACHYAAMAPATTLGAATPVSIAPPASNQGEDKKNKSPSAMEKKVLNDAIAYIRSLAQLRNRNEQWAELAVSEAATLTAEEALAENVINFIVPTAEALFATIIKQKHSEHHFAEVTTDNTQLKAVPPNWRNDFIATITNPNIAYILMLIGIYGLVLEFYSPGVGVAGITGVISLLIALYAFQLLPLNYSGFALLLVGISLLIIESIMPSFGVFGIGGTIAFVLGSIFLIDTEQPQYQISLPLIAAFAFVSILFFVLSLGLMWRKRKNKIVSGQEELIGAIAFAEASFTHQGFVTINGERWAAEFTQPVKQNQAVKIKAIDGLTLITIPCREEENNHGRCV</sequence>
<keyword evidence="2 5" id="KW-0812">Transmembrane</keyword>
<dbReference type="SUPFAM" id="SSF52096">
    <property type="entry name" value="ClpP/crotonase"/>
    <property type="match status" value="1"/>
</dbReference>
<dbReference type="InterPro" id="IPR002810">
    <property type="entry name" value="NfeD-like_C"/>
</dbReference>
<name>Q480X1_COLP3</name>
<feature type="transmembrane region" description="Helical" evidence="5">
    <location>
        <begin position="355"/>
        <end position="376"/>
    </location>
</feature>
<dbReference type="Gene3D" id="3.90.226.10">
    <property type="entry name" value="2-enoyl-CoA Hydratase, Chain A, domain 1"/>
    <property type="match status" value="1"/>
</dbReference>
<dbReference type="STRING" id="167879.CPS_2684"/>
<gene>
    <name evidence="9" type="ordered locus">CPS_2684</name>
</gene>
<dbReference type="PANTHER" id="PTHR33507">
    <property type="entry name" value="INNER MEMBRANE PROTEIN YBBJ"/>
    <property type="match status" value="1"/>
</dbReference>
<feature type="transmembrane region" description="Helical" evidence="5">
    <location>
        <begin position="276"/>
        <end position="294"/>
    </location>
</feature>
<protein>
    <submittedName>
        <fullName evidence="9">Uncharacterized protein</fullName>
    </submittedName>
</protein>
<feature type="transmembrane region" description="Helical" evidence="5">
    <location>
        <begin position="247"/>
        <end position="269"/>
    </location>
</feature>
<evidence type="ECO:0000256" key="3">
    <source>
        <dbReference type="ARBA" id="ARBA00022989"/>
    </source>
</evidence>
<evidence type="ECO:0000259" key="6">
    <source>
        <dbReference type="Pfam" id="PF01957"/>
    </source>
</evidence>
<dbReference type="InterPro" id="IPR056738">
    <property type="entry name" value="NfeD1b_N"/>
</dbReference>
<accession>Q480X1</accession>
<feature type="domain" description="NfeD integral membrane" evidence="7">
    <location>
        <begin position="255"/>
        <end position="370"/>
    </location>
</feature>
<evidence type="ECO:0000256" key="2">
    <source>
        <dbReference type="ARBA" id="ARBA00022692"/>
    </source>
</evidence>
<dbReference type="Pfam" id="PF01957">
    <property type="entry name" value="NfeD"/>
    <property type="match status" value="1"/>
</dbReference>
<dbReference type="InterPro" id="IPR012340">
    <property type="entry name" value="NA-bd_OB-fold"/>
</dbReference>
<evidence type="ECO:0000313" key="10">
    <source>
        <dbReference type="Proteomes" id="UP000000547"/>
    </source>
</evidence>
<dbReference type="CDD" id="cd07020">
    <property type="entry name" value="Clp_protease_NfeD_1"/>
    <property type="match status" value="1"/>
</dbReference>
<evidence type="ECO:0000259" key="7">
    <source>
        <dbReference type="Pfam" id="PF24961"/>
    </source>
</evidence>
<dbReference type="Pfam" id="PF25145">
    <property type="entry name" value="NfeD1b_N"/>
    <property type="match status" value="1"/>
</dbReference>
<dbReference type="Gene3D" id="2.40.50.140">
    <property type="entry name" value="Nucleic acid-binding proteins"/>
    <property type="match status" value="1"/>
</dbReference>
<dbReference type="InterPro" id="IPR029045">
    <property type="entry name" value="ClpP/crotonase-like_dom_sf"/>
</dbReference>